<comment type="caution">
    <text evidence="2">The sequence shown here is derived from an EMBL/GenBank/DDBJ whole genome shotgun (WGS) entry which is preliminary data.</text>
</comment>
<evidence type="ECO:0000256" key="1">
    <source>
        <dbReference type="SAM" id="Phobius"/>
    </source>
</evidence>
<keyword evidence="1" id="KW-0472">Membrane</keyword>
<organism evidence="2 3">
    <name type="scientific">Campylobacter blaseri</name>
    <dbReference type="NCBI Taxonomy" id="2042961"/>
    <lineage>
        <taxon>Bacteria</taxon>
        <taxon>Pseudomonadati</taxon>
        <taxon>Campylobacterota</taxon>
        <taxon>Epsilonproteobacteria</taxon>
        <taxon>Campylobacterales</taxon>
        <taxon>Campylobacteraceae</taxon>
        <taxon>Campylobacter</taxon>
    </lineage>
</organism>
<gene>
    <name evidence="2" type="ORF">CQ405_07445</name>
</gene>
<dbReference type="AlphaFoldDB" id="A0A2P8QZF7"/>
<reference evidence="3" key="1">
    <citation type="submission" date="2017-10" db="EMBL/GenBank/DDBJ databases">
        <title>Campylobacter species from seals.</title>
        <authorList>
            <person name="Gilbert M.J."/>
            <person name="Zomer A.L."/>
            <person name="Timmerman A.J."/>
            <person name="Duim B."/>
            <person name="Wagenaar J.A."/>
        </authorList>
    </citation>
    <scope>NUCLEOTIDE SEQUENCE [LARGE SCALE GENOMIC DNA]</scope>
    <source>
        <strain evidence="3">17S00004-5</strain>
    </source>
</reference>
<proteinExistence type="predicted"/>
<dbReference type="RefSeq" id="WP_106872269.1">
    <property type="nucleotide sequence ID" value="NZ_CP053841.1"/>
</dbReference>
<feature type="transmembrane region" description="Helical" evidence="1">
    <location>
        <begin position="119"/>
        <end position="138"/>
    </location>
</feature>
<dbReference type="Proteomes" id="UP000240535">
    <property type="component" value="Unassembled WGS sequence"/>
</dbReference>
<keyword evidence="1" id="KW-1133">Transmembrane helix</keyword>
<evidence type="ECO:0000313" key="2">
    <source>
        <dbReference type="EMBL" id="PSM51621.1"/>
    </source>
</evidence>
<feature type="transmembrane region" description="Helical" evidence="1">
    <location>
        <begin position="37"/>
        <end position="57"/>
    </location>
</feature>
<name>A0A2P8QZF7_9BACT</name>
<dbReference type="EMBL" id="PDHH01000006">
    <property type="protein sequence ID" value="PSM51621.1"/>
    <property type="molecule type" value="Genomic_DNA"/>
</dbReference>
<protein>
    <submittedName>
        <fullName evidence="2">Uncharacterized protein</fullName>
    </submittedName>
</protein>
<sequence>MTKRAKKVLILYYSVYIYTFMFCYGLMFNASDKASDVISSVMNIAIGSIVFVLIFLIIQKSINFTTFVLLAIFSVVLFVYNFFESLLIASSLYDIDGNGGFIRESILNDTNYDFAWYEVLFWNFIFSLHYPMYIEFVFKPFVNFLDKIIYNDKLYSKGLR</sequence>
<keyword evidence="1" id="KW-0812">Transmembrane</keyword>
<keyword evidence="3" id="KW-1185">Reference proteome</keyword>
<evidence type="ECO:0000313" key="3">
    <source>
        <dbReference type="Proteomes" id="UP000240535"/>
    </source>
</evidence>
<accession>A0A2P8QZF7</accession>
<feature type="transmembrane region" description="Helical" evidence="1">
    <location>
        <begin position="9"/>
        <end position="31"/>
    </location>
</feature>
<feature type="transmembrane region" description="Helical" evidence="1">
    <location>
        <begin position="64"/>
        <end position="83"/>
    </location>
</feature>